<evidence type="ECO:0000259" key="1">
    <source>
        <dbReference type="Pfam" id="PF01979"/>
    </source>
</evidence>
<dbReference type="EMBL" id="MU006217">
    <property type="protein sequence ID" value="KAF2832574.1"/>
    <property type="molecule type" value="Genomic_DNA"/>
</dbReference>
<dbReference type="Pfam" id="PF01979">
    <property type="entry name" value="Amidohydro_1"/>
    <property type="match status" value="1"/>
</dbReference>
<feature type="domain" description="Amidohydrolase-related" evidence="1">
    <location>
        <begin position="53"/>
        <end position="408"/>
    </location>
</feature>
<name>A0A6A7AI00_9PLEO</name>
<dbReference type="PANTHER" id="PTHR43135:SF3">
    <property type="entry name" value="ALPHA-D-RIBOSE 1-METHYLPHOSPHONATE 5-TRIPHOSPHATE DIPHOSPHATASE"/>
    <property type="match status" value="1"/>
</dbReference>
<dbReference type="OrthoDB" id="5595695at2759"/>
<dbReference type="InterPro" id="IPR051781">
    <property type="entry name" value="Metallo-dep_Hydrolase"/>
</dbReference>
<dbReference type="GO" id="GO:0016810">
    <property type="term" value="F:hydrolase activity, acting on carbon-nitrogen (but not peptide) bonds"/>
    <property type="evidence" value="ECO:0007669"/>
    <property type="project" value="InterPro"/>
</dbReference>
<dbReference type="SUPFAM" id="SSF51338">
    <property type="entry name" value="Composite domain of metallo-dependent hydrolases"/>
    <property type="match status" value="1"/>
</dbReference>
<dbReference type="InterPro" id="IPR032466">
    <property type="entry name" value="Metal_Hydrolase"/>
</dbReference>
<keyword evidence="3" id="KW-1185">Reference proteome</keyword>
<accession>A0A6A7AI00</accession>
<organism evidence="2 3">
    <name type="scientific">Ophiobolus disseminans</name>
    <dbReference type="NCBI Taxonomy" id="1469910"/>
    <lineage>
        <taxon>Eukaryota</taxon>
        <taxon>Fungi</taxon>
        <taxon>Dikarya</taxon>
        <taxon>Ascomycota</taxon>
        <taxon>Pezizomycotina</taxon>
        <taxon>Dothideomycetes</taxon>
        <taxon>Pleosporomycetidae</taxon>
        <taxon>Pleosporales</taxon>
        <taxon>Pleosporineae</taxon>
        <taxon>Phaeosphaeriaceae</taxon>
        <taxon>Ophiobolus</taxon>
    </lineage>
</organism>
<sequence>MTSFLIRDVRVFTGDTTIESGFVHVEDGKIKSVGPVSDAPQTSVKTYSKPGHTLLPGLIDCHIHASLGDPQALPQALRFGVTTVCEMANEIDNVVKLKAQALEPDTAAYKTAGQAATIENGWPMQVILAHDSSPETKALIARWPKLTDRKSVTEYLDWNTKEMQPDYIKLMHESGTMMGQKLQQPTVELQRIIVEEARARGYLTVAHALSLQDTLDVLEAGVNGLTHTICDQPPTQALVDAYKKNNAWLNPTLSTVGSLTTEGKDLQHKYAHDPRATGMIDDANIGNMCACMGFGVGIAKVEYAYESVRMLRKAGVDILCGSDSAGPAKGTAFGLSMHQELYLFVHKVGMTPAEALRSATSLVAERFKFSDRGRVAEGLNADLLLVEGNPLEDIDATLNIRSVWREGRACSVHADKL</sequence>
<dbReference type="Gene3D" id="1.20.58.520">
    <property type="entry name" value="Amidohydrolase"/>
    <property type="match status" value="1"/>
</dbReference>
<dbReference type="Gene3D" id="3.30.110.90">
    <property type="entry name" value="Amidohydrolase"/>
    <property type="match status" value="1"/>
</dbReference>
<protein>
    <recommendedName>
        <fullName evidence="1">Amidohydrolase-related domain-containing protein</fullName>
    </recommendedName>
</protein>
<dbReference type="Proteomes" id="UP000799424">
    <property type="component" value="Unassembled WGS sequence"/>
</dbReference>
<dbReference type="Gene3D" id="3.40.50.10910">
    <property type="entry name" value="Amidohydrolase"/>
    <property type="match status" value="1"/>
</dbReference>
<evidence type="ECO:0000313" key="2">
    <source>
        <dbReference type="EMBL" id="KAF2832574.1"/>
    </source>
</evidence>
<reference evidence="2" key="1">
    <citation type="journal article" date="2020" name="Stud. Mycol.">
        <title>101 Dothideomycetes genomes: a test case for predicting lifestyles and emergence of pathogens.</title>
        <authorList>
            <person name="Haridas S."/>
            <person name="Albert R."/>
            <person name="Binder M."/>
            <person name="Bloem J."/>
            <person name="Labutti K."/>
            <person name="Salamov A."/>
            <person name="Andreopoulos B."/>
            <person name="Baker S."/>
            <person name="Barry K."/>
            <person name="Bills G."/>
            <person name="Bluhm B."/>
            <person name="Cannon C."/>
            <person name="Castanera R."/>
            <person name="Culley D."/>
            <person name="Daum C."/>
            <person name="Ezra D."/>
            <person name="Gonzalez J."/>
            <person name="Henrissat B."/>
            <person name="Kuo A."/>
            <person name="Liang C."/>
            <person name="Lipzen A."/>
            <person name="Lutzoni F."/>
            <person name="Magnuson J."/>
            <person name="Mondo S."/>
            <person name="Nolan M."/>
            <person name="Ohm R."/>
            <person name="Pangilinan J."/>
            <person name="Park H.-J."/>
            <person name="Ramirez L."/>
            <person name="Alfaro M."/>
            <person name="Sun H."/>
            <person name="Tritt A."/>
            <person name="Yoshinaga Y."/>
            <person name="Zwiers L.-H."/>
            <person name="Turgeon B."/>
            <person name="Goodwin S."/>
            <person name="Spatafora J."/>
            <person name="Crous P."/>
            <person name="Grigoriev I."/>
        </authorList>
    </citation>
    <scope>NUCLEOTIDE SEQUENCE</scope>
    <source>
        <strain evidence="2">CBS 113818</strain>
    </source>
</reference>
<gene>
    <name evidence="2" type="ORF">CC86DRAFT_452046</name>
</gene>
<evidence type="ECO:0000313" key="3">
    <source>
        <dbReference type="Proteomes" id="UP000799424"/>
    </source>
</evidence>
<dbReference type="Gene3D" id="2.30.40.10">
    <property type="entry name" value="Urease, subunit C, domain 1"/>
    <property type="match status" value="1"/>
</dbReference>
<dbReference type="SUPFAM" id="SSF51556">
    <property type="entry name" value="Metallo-dependent hydrolases"/>
    <property type="match status" value="1"/>
</dbReference>
<proteinExistence type="predicted"/>
<dbReference type="AlphaFoldDB" id="A0A6A7AI00"/>
<dbReference type="InterPro" id="IPR011059">
    <property type="entry name" value="Metal-dep_hydrolase_composite"/>
</dbReference>
<dbReference type="InterPro" id="IPR006680">
    <property type="entry name" value="Amidohydro-rel"/>
</dbReference>
<dbReference type="PANTHER" id="PTHR43135">
    <property type="entry name" value="ALPHA-D-RIBOSE 1-METHYLPHOSPHONATE 5-TRIPHOSPHATE DIPHOSPHATASE"/>
    <property type="match status" value="1"/>
</dbReference>